<name>A0ABN9RAX9_9DINO</name>
<evidence type="ECO:0000256" key="1">
    <source>
        <dbReference type="ARBA" id="ARBA00022679"/>
    </source>
</evidence>
<protein>
    <recommendedName>
        <fullName evidence="6">N-acetyltransferase domain-containing protein</fullName>
    </recommendedName>
</protein>
<accession>A0ABN9RAX9</accession>
<evidence type="ECO:0000256" key="2">
    <source>
        <dbReference type="ARBA" id="ARBA00023315"/>
    </source>
</evidence>
<feature type="region of interest" description="Disordered" evidence="3">
    <location>
        <begin position="119"/>
        <end position="168"/>
    </location>
</feature>
<dbReference type="EMBL" id="CAUYUJ010005715">
    <property type="protein sequence ID" value="CAK0814715.1"/>
    <property type="molecule type" value="Genomic_DNA"/>
</dbReference>
<evidence type="ECO:0008006" key="6">
    <source>
        <dbReference type="Google" id="ProtNLM"/>
    </source>
</evidence>
<dbReference type="Gene3D" id="3.40.630.30">
    <property type="match status" value="2"/>
</dbReference>
<gene>
    <name evidence="4" type="ORF">PCOR1329_LOCUS18238</name>
</gene>
<evidence type="ECO:0000313" key="5">
    <source>
        <dbReference type="Proteomes" id="UP001189429"/>
    </source>
</evidence>
<proteinExistence type="predicted"/>
<feature type="compositionally biased region" description="Low complexity" evidence="3">
    <location>
        <begin position="150"/>
        <end position="168"/>
    </location>
</feature>
<dbReference type="PANTHER" id="PTHR10908">
    <property type="entry name" value="SEROTONIN N-ACETYLTRANSFERASE"/>
    <property type="match status" value="1"/>
</dbReference>
<keyword evidence="5" id="KW-1185">Reference proteome</keyword>
<comment type="caution">
    <text evidence="4">The sequence shown here is derived from an EMBL/GenBank/DDBJ whole genome shotgun (WGS) entry which is preliminary data.</text>
</comment>
<feature type="non-terminal residue" evidence="4">
    <location>
        <position position="1"/>
    </location>
</feature>
<keyword evidence="1" id="KW-0808">Transferase</keyword>
<dbReference type="PANTHER" id="PTHR10908:SF0">
    <property type="entry name" value="SEROTONIN N-ACETYLTRANSFERASE"/>
    <property type="match status" value="1"/>
</dbReference>
<sequence>ELELAVLCCKAPLREFYRRAGFGCVGLSAFVHGRDPWWDMKMVLAEEDLLFGQALLKGVKGDVGQLVSTVLSIEVASYPADEAATLESLTFRMTEVPELFLVAYEGAEIVGYICGTRGDGDQSGEGSRPVPSGASRARSEAEVLGGGGTAPVHGPGCCVPEGPGPRCG</sequence>
<reference evidence="4" key="1">
    <citation type="submission" date="2023-10" db="EMBL/GenBank/DDBJ databases">
        <authorList>
            <person name="Chen Y."/>
            <person name="Shah S."/>
            <person name="Dougan E. K."/>
            <person name="Thang M."/>
            <person name="Chan C."/>
        </authorList>
    </citation>
    <scope>NUCLEOTIDE SEQUENCE [LARGE SCALE GENOMIC DNA]</scope>
</reference>
<evidence type="ECO:0000313" key="4">
    <source>
        <dbReference type="EMBL" id="CAK0814715.1"/>
    </source>
</evidence>
<dbReference type="InterPro" id="IPR051635">
    <property type="entry name" value="SNAT-like"/>
</dbReference>
<dbReference type="Proteomes" id="UP001189429">
    <property type="component" value="Unassembled WGS sequence"/>
</dbReference>
<keyword evidence="2" id="KW-0012">Acyltransferase</keyword>
<organism evidence="4 5">
    <name type="scientific">Prorocentrum cordatum</name>
    <dbReference type="NCBI Taxonomy" id="2364126"/>
    <lineage>
        <taxon>Eukaryota</taxon>
        <taxon>Sar</taxon>
        <taxon>Alveolata</taxon>
        <taxon>Dinophyceae</taxon>
        <taxon>Prorocentrales</taxon>
        <taxon>Prorocentraceae</taxon>
        <taxon>Prorocentrum</taxon>
    </lineage>
</organism>
<evidence type="ECO:0000256" key="3">
    <source>
        <dbReference type="SAM" id="MobiDB-lite"/>
    </source>
</evidence>